<accession>A0ABQ0DYV2</accession>
<protein>
    <recommendedName>
        <fullName evidence="4">Ras family protein</fullName>
    </recommendedName>
</protein>
<evidence type="ECO:0000313" key="3">
    <source>
        <dbReference type="Proteomes" id="UP001628156"/>
    </source>
</evidence>
<dbReference type="SUPFAM" id="SSF52540">
    <property type="entry name" value="P-loop containing nucleoside triphosphate hydrolases"/>
    <property type="match status" value="1"/>
</dbReference>
<gene>
    <name evidence="2" type="ORF">ENUP19_0369G0001</name>
</gene>
<feature type="region of interest" description="Disordered" evidence="1">
    <location>
        <begin position="185"/>
        <end position="208"/>
    </location>
</feature>
<evidence type="ECO:0000256" key="1">
    <source>
        <dbReference type="SAM" id="MobiDB-lite"/>
    </source>
</evidence>
<dbReference type="EMBL" id="BAAFRS010000369">
    <property type="protein sequence ID" value="GAB1228028.1"/>
    <property type="molecule type" value="Genomic_DNA"/>
</dbReference>
<dbReference type="Proteomes" id="UP001628156">
    <property type="component" value="Unassembled WGS sequence"/>
</dbReference>
<sequence length="208" mass="23417">MENRSVGIVMIGLPKVGKTTLVNQFCGLPVSEEYQQTEQEHTVNTVLTINKVGYRFTFNDCNGDTFLNARTTNNSMLSKGKIHILVASRSESDSGEFLQGQFRDINDRDDGSNPCYRLVYVTHSDENDDDNVVEKIKSFLPDGIKLFQFNALTQKEDIQSSLTDFLKRAVVEHQELFDGCVVSNTTSNSKSRNESSKKEKKGKKCVML</sequence>
<feature type="compositionally biased region" description="Basic residues" evidence="1">
    <location>
        <begin position="198"/>
        <end position="208"/>
    </location>
</feature>
<dbReference type="CDD" id="cd00882">
    <property type="entry name" value="Ras_like_GTPase"/>
    <property type="match status" value="1"/>
</dbReference>
<comment type="caution">
    <text evidence="2">The sequence shown here is derived from an EMBL/GenBank/DDBJ whole genome shotgun (WGS) entry which is preliminary data.</text>
</comment>
<dbReference type="Gene3D" id="3.40.50.300">
    <property type="entry name" value="P-loop containing nucleotide triphosphate hydrolases"/>
    <property type="match status" value="1"/>
</dbReference>
<dbReference type="InterPro" id="IPR027417">
    <property type="entry name" value="P-loop_NTPase"/>
</dbReference>
<proteinExistence type="predicted"/>
<name>A0ABQ0DYV2_9EUKA</name>
<evidence type="ECO:0008006" key="4">
    <source>
        <dbReference type="Google" id="ProtNLM"/>
    </source>
</evidence>
<reference evidence="2 3" key="1">
    <citation type="journal article" date="2019" name="PLoS Negl. Trop. Dis.">
        <title>Whole genome sequencing of Entamoeba nuttalli reveals mammalian host-related molecular signatures and a novel octapeptide-repeat surface protein.</title>
        <authorList>
            <person name="Tanaka M."/>
            <person name="Makiuchi T."/>
            <person name="Komiyama T."/>
            <person name="Shiina T."/>
            <person name="Osaki K."/>
            <person name="Tachibana H."/>
        </authorList>
    </citation>
    <scope>NUCLEOTIDE SEQUENCE [LARGE SCALE GENOMIC DNA]</scope>
    <source>
        <strain evidence="2 3">P19-061405</strain>
    </source>
</reference>
<evidence type="ECO:0000313" key="2">
    <source>
        <dbReference type="EMBL" id="GAB1228028.1"/>
    </source>
</evidence>
<dbReference type="Pfam" id="PF08477">
    <property type="entry name" value="Roc"/>
    <property type="match status" value="1"/>
</dbReference>
<organism evidence="2 3">
    <name type="scientific">Entamoeba nuttalli</name>
    <dbReference type="NCBI Taxonomy" id="412467"/>
    <lineage>
        <taxon>Eukaryota</taxon>
        <taxon>Amoebozoa</taxon>
        <taxon>Evosea</taxon>
        <taxon>Archamoebae</taxon>
        <taxon>Mastigamoebida</taxon>
        <taxon>Entamoebidae</taxon>
        <taxon>Entamoeba</taxon>
    </lineage>
</organism>
<keyword evidence="3" id="KW-1185">Reference proteome</keyword>